<proteinExistence type="predicted"/>
<evidence type="ECO:0000313" key="1">
    <source>
        <dbReference type="EMBL" id="ERF70036.1"/>
    </source>
</evidence>
<name>U1GE91_ENDPU</name>
<evidence type="ECO:0000313" key="2">
    <source>
        <dbReference type="Proteomes" id="UP000019373"/>
    </source>
</evidence>
<accession>U1GE91</accession>
<dbReference type="EMBL" id="KE721364">
    <property type="protein sequence ID" value="ERF70036.1"/>
    <property type="molecule type" value="Genomic_DNA"/>
</dbReference>
<dbReference type="AlphaFoldDB" id="U1GE91"/>
<reference evidence="2" key="1">
    <citation type="journal article" date="2014" name="BMC Genomics">
        <title>Genome characteristics reveal the impact of lichenization on lichen-forming fungus Endocarpon pusillum Hedwig (Verrucariales, Ascomycota).</title>
        <authorList>
            <person name="Wang Y.-Y."/>
            <person name="Liu B."/>
            <person name="Zhang X.-Y."/>
            <person name="Zhou Q.-M."/>
            <person name="Zhang T."/>
            <person name="Li H."/>
            <person name="Yu Y.-F."/>
            <person name="Zhang X.-L."/>
            <person name="Hao X.-Y."/>
            <person name="Wang M."/>
            <person name="Wang L."/>
            <person name="Wei J.-C."/>
        </authorList>
    </citation>
    <scope>NUCLEOTIDE SEQUENCE [LARGE SCALE GENOMIC DNA]</scope>
    <source>
        <strain evidence="2">Z07020 / HMAS-L-300199</strain>
    </source>
</reference>
<dbReference type="OrthoDB" id="10340470at2759"/>
<sequence length="142" mass="15809">MITAHLCQIPVERIHPHHQCQLRDCVSLEVVNGSILTWLYQQLKVIRNGRRVLLETLLAWPVCIAGEKDYAAAIRLKLADESQHQCYVAEICQREALLIFIFSGFRAAQHIPVIGAASNAGQRWEPAVHDLSGYGAGELVNG</sequence>
<dbReference type="HOGENOM" id="CLU_1815763_0_0_1"/>
<organism evidence="1 2">
    <name type="scientific">Endocarpon pusillum (strain Z07020 / HMAS-L-300199)</name>
    <name type="common">Lichen-forming fungus</name>
    <dbReference type="NCBI Taxonomy" id="1263415"/>
    <lineage>
        <taxon>Eukaryota</taxon>
        <taxon>Fungi</taxon>
        <taxon>Dikarya</taxon>
        <taxon>Ascomycota</taxon>
        <taxon>Pezizomycotina</taxon>
        <taxon>Eurotiomycetes</taxon>
        <taxon>Chaetothyriomycetidae</taxon>
        <taxon>Verrucariales</taxon>
        <taxon>Verrucariaceae</taxon>
        <taxon>Endocarpon</taxon>
    </lineage>
</organism>
<dbReference type="GeneID" id="19238628"/>
<gene>
    <name evidence="1" type="ORF">EPUS_03588</name>
</gene>
<protein>
    <submittedName>
        <fullName evidence="1">Uncharacterized protein</fullName>
    </submittedName>
</protein>
<keyword evidence="2" id="KW-1185">Reference proteome</keyword>
<dbReference type="RefSeq" id="XP_007804370.1">
    <property type="nucleotide sequence ID" value="XM_007806179.1"/>
</dbReference>
<dbReference type="Proteomes" id="UP000019373">
    <property type="component" value="Unassembled WGS sequence"/>
</dbReference>